<dbReference type="EMBL" id="CAJOBA010085134">
    <property type="protein sequence ID" value="CAF4459905.1"/>
    <property type="molecule type" value="Genomic_DNA"/>
</dbReference>
<dbReference type="EMBL" id="CAJNOK010059339">
    <property type="protein sequence ID" value="CAF1632405.1"/>
    <property type="molecule type" value="Genomic_DNA"/>
</dbReference>
<comment type="caution">
    <text evidence="2">The sequence shown here is derived from an EMBL/GenBank/DDBJ whole genome shotgun (WGS) entry which is preliminary data.</text>
</comment>
<evidence type="ECO:0000313" key="2">
    <source>
        <dbReference type="EMBL" id="CAF4459905.1"/>
    </source>
</evidence>
<dbReference type="Proteomes" id="UP000682733">
    <property type="component" value="Unassembled WGS sequence"/>
</dbReference>
<organism evidence="2 3">
    <name type="scientific">Didymodactylos carnosus</name>
    <dbReference type="NCBI Taxonomy" id="1234261"/>
    <lineage>
        <taxon>Eukaryota</taxon>
        <taxon>Metazoa</taxon>
        <taxon>Spiralia</taxon>
        <taxon>Gnathifera</taxon>
        <taxon>Rotifera</taxon>
        <taxon>Eurotatoria</taxon>
        <taxon>Bdelloidea</taxon>
        <taxon>Philodinida</taxon>
        <taxon>Philodinidae</taxon>
        <taxon>Didymodactylos</taxon>
    </lineage>
</organism>
<evidence type="ECO:0000313" key="1">
    <source>
        <dbReference type="EMBL" id="CAF1632405.1"/>
    </source>
</evidence>
<sequence length="182" mass="21225">MVHNVSSRQLTKDEESILSKGLEFCLDTRIRDTMEFKTEMELMAYSIMKQLDEPNKKTLDKPLANAIRKVAYQFLKMNKQKKLINVSPNEIQALRNLSMDKNIVLMKADKGNACVVMDKEQYKQKVKELLTQGKTFTQMEEQDKKGNKITLSYIVSKMERKINYVRRVMFLHCSISCGSNTW</sequence>
<protein>
    <submittedName>
        <fullName evidence="2">Uncharacterized protein</fullName>
    </submittedName>
</protein>
<name>A0A8S2WSP9_9BILA</name>
<dbReference type="AlphaFoldDB" id="A0A8S2WSP9"/>
<dbReference type="Proteomes" id="UP000677228">
    <property type="component" value="Unassembled WGS sequence"/>
</dbReference>
<proteinExistence type="predicted"/>
<evidence type="ECO:0000313" key="3">
    <source>
        <dbReference type="Proteomes" id="UP000682733"/>
    </source>
</evidence>
<accession>A0A8S2WSP9</accession>
<gene>
    <name evidence="1" type="ORF">OVA965_LOCUS43795</name>
    <name evidence="2" type="ORF">TMI583_LOCUS46202</name>
</gene>
<reference evidence="2" key="1">
    <citation type="submission" date="2021-02" db="EMBL/GenBank/DDBJ databases">
        <authorList>
            <person name="Nowell W R."/>
        </authorList>
    </citation>
    <scope>NUCLEOTIDE SEQUENCE</scope>
</reference>